<dbReference type="GO" id="GO:0003677">
    <property type="term" value="F:DNA binding"/>
    <property type="evidence" value="ECO:0007669"/>
    <property type="project" value="InterPro"/>
</dbReference>
<evidence type="ECO:0000313" key="1">
    <source>
        <dbReference type="EMBL" id="HAT1597807.1"/>
    </source>
</evidence>
<dbReference type="AlphaFoldDB" id="A0AAN5R6M6"/>
<dbReference type="InterPro" id="IPR010982">
    <property type="entry name" value="Lambda_DNA-bd_dom_sf"/>
</dbReference>
<protein>
    <submittedName>
        <fullName evidence="1">Transcriptional regulator</fullName>
    </submittedName>
</protein>
<reference evidence="1" key="1">
    <citation type="journal article" date="2018" name="Genome Biol.">
        <title>SKESA: strategic k-mer extension for scrupulous assemblies.</title>
        <authorList>
            <person name="Souvorov A."/>
            <person name="Agarwala R."/>
            <person name="Lipman D.J."/>
        </authorList>
    </citation>
    <scope>NUCLEOTIDE SEQUENCE</scope>
    <source>
        <strain evidence="1">D3612</strain>
    </source>
</reference>
<name>A0AAN5R6M6_LEGPN</name>
<dbReference type="Proteomes" id="UP000861567">
    <property type="component" value="Unassembled WGS sequence"/>
</dbReference>
<sequence length="32" mass="3710">MKKDPWLLKLGNKIREVRKEHGFSQEAIASEA</sequence>
<proteinExistence type="predicted"/>
<comment type="caution">
    <text evidence="1">The sequence shown here is derived from an EMBL/GenBank/DDBJ whole genome shotgun (WGS) entry which is preliminary data.</text>
</comment>
<accession>A0AAN5R6M6</accession>
<reference evidence="1" key="2">
    <citation type="submission" date="2020-11" db="EMBL/GenBank/DDBJ databases">
        <authorList>
            <consortium name="NCBI Pathogen Detection Project"/>
        </authorList>
    </citation>
    <scope>NUCLEOTIDE SEQUENCE</scope>
    <source>
        <strain evidence="1">D3612</strain>
    </source>
</reference>
<gene>
    <name evidence="1" type="ORF">I8Y58_003087</name>
</gene>
<dbReference type="EMBL" id="DACSEI010000079">
    <property type="protein sequence ID" value="HAT1597807.1"/>
    <property type="molecule type" value="Genomic_DNA"/>
</dbReference>
<organism evidence="1 2">
    <name type="scientific">Legionella pneumophila</name>
    <dbReference type="NCBI Taxonomy" id="446"/>
    <lineage>
        <taxon>Bacteria</taxon>
        <taxon>Pseudomonadati</taxon>
        <taxon>Pseudomonadota</taxon>
        <taxon>Gammaproteobacteria</taxon>
        <taxon>Legionellales</taxon>
        <taxon>Legionellaceae</taxon>
        <taxon>Legionella</taxon>
    </lineage>
</organism>
<evidence type="ECO:0000313" key="2">
    <source>
        <dbReference type="Proteomes" id="UP000861567"/>
    </source>
</evidence>
<feature type="non-terminal residue" evidence="1">
    <location>
        <position position="32"/>
    </location>
</feature>
<dbReference type="SUPFAM" id="SSF47413">
    <property type="entry name" value="lambda repressor-like DNA-binding domains"/>
    <property type="match status" value="1"/>
</dbReference>